<dbReference type="CDD" id="cd04301">
    <property type="entry name" value="NAT_SF"/>
    <property type="match status" value="1"/>
</dbReference>
<evidence type="ECO:0000313" key="3">
    <source>
        <dbReference type="Proteomes" id="UP001519272"/>
    </source>
</evidence>
<gene>
    <name evidence="2" type="ORF">J2Z32_003399</name>
</gene>
<dbReference type="Proteomes" id="UP001519272">
    <property type="component" value="Unassembled WGS sequence"/>
</dbReference>
<name>A0ABS4FVY8_9BACL</name>
<feature type="domain" description="N-acetyltransferase" evidence="1">
    <location>
        <begin position="66"/>
        <end position="109"/>
    </location>
</feature>
<evidence type="ECO:0000259" key="1">
    <source>
        <dbReference type="Pfam" id="PF13508"/>
    </source>
</evidence>
<accession>A0ABS4FVY8</accession>
<reference evidence="2 3" key="1">
    <citation type="submission" date="2021-03" db="EMBL/GenBank/DDBJ databases">
        <title>Genomic Encyclopedia of Type Strains, Phase IV (KMG-IV): sequencing the most valuable type-strain genomes for metagenomic binning, comparative biology and taxonomic classification.</title>
        <authorList>
            <person name="Goeker M."/>
        </authorList>
    </citation>
    <scope>NUCLEOTIDE SEQUENCE [LARGE SCALE GENOMIC DNA]</scope>
    <source>
        <strain evidence="2 3">DSM 14349</strain>
    </source>
</reference>
<dbReference type="RefSeq" id="WP_210090335.1">
    <property type="nucleotide sequence ID" value="NZ_JAGGKG010000018.1"/>
</dbReference>
<dbReference type="InterPro" id="IPR016181">
    <property type="entry name" value="Acyl_CoA_acyltransferase"/>
</dbReference>
<comment type="caution">
    <text evidence="2">The sequence shown here is derived from an EMBL/GenBank/DDBJ whole genome shotgun (WGS) entry which is preliminary data.</text>
</comment>
<dbReference type="InterPro" id="IPR000182">
    <property type="entry name" value="GNAT_dom"/>
</dbReference>
<dbReference type="SUPFAM" id="SSF55729">
    <property type="entry name" value="Acyl-CoA N-acyltransferases (Nat)"/>
    <property type="match status" value="1"/>
</dbReference>
<evidence type="ECO:0000313" key="2">
    <source>
        <dbReference type="EMBL" id="MBP1906735.1"/>
    </source>
</evidence>
<dbReference type="EMBL" id="JAGGKG010000018">
    <property type="protein sequence ID" value="MBP1906735.1"/>
    <property type="molecule type" value="Genomic_DNA"/>
</dbReference>
<dbReference type="Pfam" id="PF13508">
    <property type="entry name" value="Acetyltransf_7"/>
    <property type="match status" value="1"/>
</dbReference>
<keyword evidence="3" id="KW-1185">Reference proteome</keyword>
<dbReference type="Gene3D" id="3.40.630.30">
    <property type="match status" value="1"/>
</dbReference>
<organism evidence="2 3">
    <name type="scientific">Paenibacillus turicensis</name>
    <dbReference type="NCBI Taxonomy" id="160487"/>
    <lineage>
        <taxon>Bacteria</taxon>
        <taxon>Bacillati</taxon>
        <taxon>Bacillota</taxon>
        <taxon>Bacilli</taxon>
        <taxon>Bacillales</taxon>
        <taxon>Paenibacillaceae</taxon>
        <taxon>Paenibacillus</taxon>
    </lineage>
</organism>
<sequence length="153" mass="17398">MNIRAMNINQDGPWEQIHQHILSLYSKYAKCNELHSHSIFPSLYKLSSGKLLEKDSSFLLATVRTEEGERIAGFAITTNYGRDIGLIIVHPLYRNMGIGTQLLSRQLIELGTVCYQVPMWNKAAVKMCFNSGLIATQIITYSKHYSFLIMEVV</sequence>
<proteinExistence type="predicted"/>
<protein>
    <submittedName>
        <fullName evidence="2">GNAT superfamily N-acetyltransferase</fullName>
    </submittedName>
</protein>